<dbReference type="SUPFAM" id="SSF54637">
    <property type="entry name" value="Thioesterase/thiol ester dehydrase-isomerase"/>
    <property type="match status" value="1"/>
</dbReference>
<evidence type="ECO:0000256" key="2">
    <source>
        <dbReference type="ARBA" id="ARBA00013167"/>
    </source>
</evidence>
<proteinExistence type="inferred from homology"/>
<evidence type="ECO:0000256" key="6">
    <source>
        <dbReference type="ARBA" id="ARBA00023098"/>
    </source>
</evidence>
<keyword evidence="5" id="KW-0441">Lipid A biosynthesis</keyword>
<dbReference type="Pfam" id="PF07977">
    <property type="entry name" value="FabA"/>
    <property type="match status" value="1"/>
</dbReference>
<dbReference type="AlphaFoldDB" id="A0A9W7KSF9"/>
<evidence type="ECO:0000256" key="5">
    <source>
        <dbReference type="ARBA" id="ARBA00022556"/>
    </source>
</evidence>
<dbReference type="EMBL" id="BRXW01000143">
    <property type="protein sequence ID" value="GMI09947.1"/>
    <property type="molecule type" value="Genomic_DNA"/>
</dbReference>
<dbReference type="OrthoDB" id="4155at2759"/>
<evidence type="ECO:0000256" key="8">
    <source>
        <dbReference type="ARBA" id="ARBA00025049"/>
    </source>
</evidence>
<keyword evidence="7" id="KW-0456">Lyase</keyword>
<dbReference type="GO" id="GO:0005737">
    <property type="term" value="C:cytoplasm"/>
    <property type="evidence" value="ECO:0007669"/>
    <property type="project" value="UniProtKB-SubCell"/>
</dbReference>
<keyword evidence="6" id="KW-0443">Lipid metabolism</keyword>
<dbReference type="InterPro" id="IPR029069">
    <property type="entry name" value="HotDog_dom_sf"/>
</dbReference>
<reference evidence="10" key="1">
    <citation type="journal article" date="2023" name="Commun. Biol.">
        <title>Genome analysis of Parmales, the sister group of diatoms, reveals the evolutionary specialization of diatoms from phago-mixotrophs to photoautotrophs.</title>
        <authorList>
            <person name="Ban H."/>
            <person name="Sato S."/>
            <person name="Yoshikawa S."/>
            <person name="Yamada K."/>
            <person name="Nakamura Y."/>
            <person name="Ichinomiya M."/>
            <person name="Sato N."/>
            <person name="Blanc-Mathieu R."/>
            <person name="Endo H."/>
            <person name="Kuwata A."/>
            <person name="Ogata H."/>
        </authorList>
    </citation>
    <scope>NUCLEOTIDE SEQUENCE [LARGE SCALE GENOMIC DNA]</scope>
    <source>
        <strain evidence="10">NIES 3700</strain>
    </source>
</reference>
<evidence type="ECO:0000256" key="4">
    <source>
        <dbReference type="ARBA" id="ARBA00022516"/>
    </source>
</evidence>
<keyword evidence="10" id="KW-1185">Reference proteome</keyword>
<dbReference type="EC" id="4.2.1.59" evidence="2"/>
<comment type="caution">
    <text evidence="9">The sequence shown here is derived from an EMBL/GenBank/DDBJ whole genome shotgun (WGS) entry which is preliminary data.</text>
</comment>
<gene>
    <name evidence="9" type="ORF">TrLO_g9159</name>
</gene>
<dbReference type="NCBIfam" id="NF000582">
    <property type="entry name" value="PRK00006.1"/>
    <property type="match status" value="1"/>
</dbReference>
<sequence>MSSKTTYKLFYPNTSSSPQPPQKIIMYLKIVLLLLLPLLSTSFVSPLPPLPSLKLHSESESHDTWKGDAKTLSSATEAEETVFDINEIAETLPHRYPFALVDRVISYIPGEKAVGVKCVTMNEPHFTGHFPNRPIMPGVLQVEAMAQLAGIICLNLPDAEKGSVFFFAAVDGVKWKKPVTPGDKIYMEVELTNWKAKFGIAKAKGVGYVDGQKCVEIGSMTFAVAKE</sequence>
<keyword evidence="3" id="KW-0963">Cytoplasm</keyword>
<evidence type="ECO:0000256" key="1">
    <source>
        <dbReference type="ARBA" id="ARBA00004496"/>
    </source>
</evidence>
<evidence type="ECO:0000256" key="3">
    <source>
        <dbReference type="ARBA" id="ARBA00022490"/>
    </source>
</evidence>
<dbReference type="Gene3D" id="3.10.129.10">
    <property type="entry name" value="Hotdog Thioesterase"/>
    <property type="match status" value="1"/>
</dbReference>
<dbReference type="GO" id="GO:0009245">
    <property type="term" value="P:lipid A biosynthetic process"/>
    <property type="evidence" value="ECO:0007669"/>
    <property type="project" value="UniProtKB-KW"/>
</dbReference>
<dbReference type="GO" id="GO:0006633">
    <property type="term" value="P:fatty acid biosynthetic process"/>
    <property type="evidence" value="ECO:0007669"/>
    <property type="project" value="InterPro"/>
</dbReference>
<dbReference type="GO" id="GO:0019171">
    <property type="term" value="F:(3R)-hydroxyacyl-[acyl-carrier-protein] dehydratase activity"/>
    <property type="evidence" value="ECO:0007669"/>
    <property type="project" value="UniProtKB-EC"/>
</dbReference>
<accession>A0A9W7KSF9</accession>
<dbReference type="PANTHER" id="PTHR30272">
    <property type="entry name" value="3-HYDROXYACYL-[ACYL-CARRIER-PROTEIN] DEHYDRATASE"/>
    <property type="match status" value="1"/>
</dbReference>
<organism evidence="9 10">
    <name type="scientific">Triparma laevis f. longispina</name>
    <dbReference type="NCBI Taxonomy" id="1714387"/>
    <lineage>
        <taxon>Eukaryota</taxon>
        <taxon>Sar</taxon>
        <taxon>Stramenopiles</taxon>
        <taxon>Ochrophyta</taxon>
        <taxon>Bolidophyceae</taxon>
        <taxon>Parmales</taxon>
        <taxon>Triparmaceae</taxon>
        <taxon>Triparma</taxon>
    </lineage>
</organism>
<comment type="subcellular location">
    <subcellularLocation>
        <location evidence="1">Cytoplasm</location>
    </subcellularLocation>
</comment>
<dbReference type="Proteomes" id="UP001165122">
    <property type="component" value="Unassembled WGS sequence"/>
</dbReference>
<dbReference type="InterPro" id="IPR010084">
    <property type="entry name" value="FabZ"/>
</dbReference>
<evidence type="ECO:0000313" key="10">
    <source>
        <dbReference type="Proteomes" id="UP001165122"/>
    </source>
</evidence>
<evidence type="ECO:0000256" key="7">
    <source>
        <dbReference type="ARBA" id="ARBA00023239"/>
    </source>
</evidence>
<dbReference type="HAMAP" id="MF_00406">
    <property type="entry name" value="FabZ"/>
    <property type="match status" value="1"/>
</dbReference>
<comment type="function">
    <text evidence="8">Involved in unsaturated fatty acids biosynthesis. Catalyzes the dehydration of short chain beta-hydroxyacyl-ACPs and long chain saturated and unsaturated beta-hydroxyacyl-ACPs.</text>
</comment>
<dbReference type="NCBIfam" id="TIGR01750">
    <property type="entry name" value="fabZ"/>
    <property type="match status" value="1"/>
</dbReference>
<dbReference type="GO" id="GO:0016020">
    <property type="term" value="C:membrane"/>
    <property type="evidence" value="ECO:0007669"/>
    <property type="project" value="GOC"/>
</dbReference>
<protein>
    <recommendedName>
        <fullName evidence="2">3-hydroxyacyl-[acyl-carrier-protein] dehydratase</fullName>
        <ecNumber evidence="2">4.2.1.59</ecNumber>
    </recommendedName>
</protein>
<evidence type="ECO:0000313" key="9">
    <source>
        <dbReference type="EMBL" id="GMI09947.1"/>
    </source>
</evidence>
<dbReference type="InterPro" id="IPR013114">
    <property type="entry name" value="FabA_FabZ"/>
</dbReference>
<dbReference type="PANTHER" id="PTHR30272:SF1">
    <property type="entry name" value="3-HYDROXYACYL-[ACYL-CARRIER-PROTEIN] DEHYDRATASE"/>
    <property type="match status" value="1"/>
</dbReference>
<dbReference type="FunFam" id="3.10.129.10:FF:000001">
    <property type="entry name" value="3-hydroxyacyl-[acyl-carrier-protein] dehydratase FabZ"/>
    <property type="match status" value="1"/>
</dbReference>
<dbReference type="CDD" id="cd01288">
    <property type="entry name" value="FabZ"/>
    <property type="match status" value="1"/>
</dbReference>
<name>A0A9W7KSF9_9STRA</name>
<keyword evidence="4" id="KW-0444">Lipid biosynthesis</keyword>